<feature type="binding site" description="axial binding residue" evidence="10">
    <location>
        <position position="439"/>
    </location>
    <ligand>
        <name>heme</name>
        <dbReference type="ChEBI" id="CHEBI:30413"/>
    </ligand>
    <ligandPart>
        <name>Fe</name>
        <dbReference type="ChEBI" id="CHEBI:18248"/>
    </ligandPart>
</feature>
<evidence type="ECO:0000256" key="4">
    <source>
        <dbReference type="ARBA" id="ARBA00022617"/>
    </source>
</evidence>
<dbReference type="PRINTS" id="PR00463">
    <property type="entry name" value="EP450I"/>
</dbReference>
<evidence type="ECO:0000256" key="5">
    <source>
        <dbReference type="ARBA" id="ARBA00022723"/>
    </source>
</evidence>
<keyword evidence="5 10" id="KW-0479">Metal-binding</keyword>
<keyword evidence="6 11" id="KW-0560">Oxidoreductase</keyword>
<reference evidence="13 14" key="1">
    <citation type="submission" date="2024-11" db="EMBL/GenBank/DDBJ databases">
        <title>Chromosome-level genome assembly of Eucalyptus globulus Labill. provides insights into its genome evolution.</title>
        <authorList>
            <person name="Li X."/>
        </authorList>
    </citation>
    <scope>NUCLEOTIDE SEQUENCE [LARGE SCALE GENOMIC DNA]</scope>
    <source>
        <strain evidence="13">CL2024</strain>
        <tissue evidence="13">Fresh tender leaves</tissue>
    </source>
</reference>
<evidence type="ECO:0000256" key="7">
    <source>
        <dbReference type="ARBA" id="ARBA00023004"/>
    </source>
</evidence>
<gene>
    <name evidence="13" type="ORF">ACJRO7_034020</name>
</gene>
<comment type="caution">
    <text evidence="13">The sequence shown here is derived from an EMBL/GenBank/DDBJ whole genome shotgun (WGS) entry which is preliminary data.</text>
</comment>
<dbReference type="PANTHER" id="PTHR47943:SF2">
    <property type="entry name" value="CYTOCHROME P450"/>
    <property type="match status" value="1"/>
</dbReference>
<evidence type="ECO:0000313" key="13">
    <source>
        <dbReference type="EMBL" id="KAL3721612.1"/>
    </source>
</evidence>
<keyword evidence="12" id="KW-0732">Signal</keyword>
<dbReference type="PANTHER" id="PTHR47943">
    <property type="entry name" value="CYTOCHROME P450 93A3-LIKE"/>
    <property type="match status" value="1"/>
</dbReference>
<dbReference type="EMBL" id="JBJKBG010000009">
    <property type="protein sequence ID" value="KAL3721612.1"/>
    <property type="molecule type" value="Genomic_DNA"/>
</dbReference>
<sequence length="499" mass="56717">MAWIWITLLALIAHLLLRALLWETRDKKKLPPGPRGFPILGNLPLLGKNPHHDLHKLAKKYGPLMYLRLGFVPTILISSPEVAEQFLKTHDLIFASRPPHEAAKHISYEQRSLAFAPYGPYWRNIRKMCTLELLSNAKIYSFKSMRRDEVGLLVNFLKDASRDHMAIDLSAKISSLSADMSCLMVFGKKYMDREFDERGFKAVVQEVMVLTATPNIGDYVPFLASFDLQGLTKRMKAVSRVFDAFFEKIIDEHLETKKEEGQTKDFVDVMLGIMGLNEGEYHIDRPHIKAIILDMLAGSMDTSATAIEWAMAELIKHPRAMKKLQEELEKAAGLNRAVEESDLEGLDYLHMVIKETMRLHPVAPLLLPHEATEDCTVNGFHIPYKSRVIVNVWSIGRDPKVWTTHDPEEFVPERFLGSSVDVKGRDFQLLPFGTGRRGCPGMQLGLTVVRFVVAQLVHCFDWELPSGMSPSELDMTEKFGLTTPRAKHLVVTPRYRLSE</sequence>
<dbReference type="InterPro" id="IPR001128">
    <property type="entry name" value="Cyt_P450"/>
</dbReference>
<evidence type="ECO:0000256" key="8">
    <source>
        <dbReference type="ARBA" id="ARBA00023033"/>
    </source>
</evidence>
<dbReference type="GO" id="GO:0004497">
    <property type="term" value="F:monooxygenase activity"/>
    <property type="evidence" value="ECO:0007669"/>
    <property type="project" value="UniProtKB-KW"/>
</dbReference>
<dbReference type="PRINTS" id="PR00385">
    <property type="entry name" value="P450"/>
</dbReference>
<evidence type="ECO:0000256" key="3">
    <source>
        <dbReference type="ARBA" id="ARBA00010617"/>
    </source>
</evidence>
<keyword evidence="14" id="KW-1185">Reference proteome</keyword>
<dbReference type="InterPro" id="IPR017972">
    <property type="entry name" value="Cyt_P450_CS"/>
</dbReference>
<dbReference type="Pfam" id="PF00067">
    <property type="entry name" value="p450"/>
    <property type="match status" value="1"/>
</dbReference>
<accession>A0ABD3J7B2</accession>
<dbReference type="PROSITE" id="PS00086">
    <property type="entry name" value="CYTOCHROME_P450"/>
    <property type="match status" value="1"/>
</dbReference>
<dbReference type="InterPro" id="IPR002401">
    <property type="entry name" value="Cyt_P450_E_grp-I"/>
</dbReference>
<dbReference type="FunFam" id="1.10.630.10:FF:000011">
    <property type="entry name" value="Cytochrome P450 83B1"/>
    <property type="match status" value="1"/>
</dbReference>
<evidence type="ECO:0000256" key="2">
    <source>
        <dbReference type="ARBA" id="ARBA00004370"/>
    </source>
</evidence>
<evidence type="ECO:0000256" key="12">
    <source>
        <dbReference type="SAM" id="SignalP"/>
    </source>
</evidence>
<evidence type="ECO:0000256" key="10">
    <source>
        <dbReference type="PIRSR" id="PIRSR602401-1"/>
    </source>
</evidence>
<feature type="chain" id="PRO_5044782597" description="Cytochrome P450" evidence="12">
    <location>
        <begin position="22"/>
        <end position="499"/>
    </location>
</feature>
<organism evidence="13 14">
    <name type="scientific">Eucalyptus globulus</name>
    <name type="common">Tasmanian blue gum</name>
    <dbReference type="NCBI Taxonomy" id="34317"/>
    <lineage>
        <taxon>Eukaryota</taxon>
        <taxon>Viridiplantae</taxon>
        <taxon>Streptophyta</taxon>
        <taxon>Embryophyta</taxon>
        <taxon>Tracheophyta</taxon>
        <taxon>Spermatophyta</taxon>
        <taxon>Magnoliopsida</taxon>
        <taxon>eudicotyledons</taxon>
        <taxon>Gunneridae</taxon>
        <taxon>Pentapetalae</taxon>
        <taxon>rosids</taxon>
        <taxon>malvids</taxon>
        <taxon>Myrtales</taxon>
        <taxon>Myrtaceae</taxon>
        <taxon>Myrtoideae</taxon>
        <taxon>Eucalypteae</taxon>
        <taxon>Eucalyptus</taxon>
    </lineage>
</organism>
<keyword evidence="8 11" id="KW-0503">Monooxygenase</keyword>
<comment type="similarity">
    <text evidence="3 11">Belongs to the cytochrome P450 family.</text>
</comment>
<dbReference type="Proteomes" id="UP001634007">
    <property type="component" value="Unassembled WGS sequence"/>
</dbReference>
<protein>
    <recommendedName>
        <fullName evidence="15">Cytochrome P450</fullName>
    </recommendedName>
</protein>
<evidence type="ECO:0000256" key="9">
    <source>
        <dbReference type="ARBA" id="ARBA00023136"/>
    </source>
</evidence>
<dbReference type="GO" id="GO:0016020">
    <property type="term" value="C:membrane"/>
    <property type="evidence" value="ECO:0007669"/>
    <property type="project" value="UniProtKB-SubCell"/>
</dbReference>
<dbReference type="Gene3D" id="1.10.630.10">
    <property type="entry name" value="Cytochrome P450"/>
    <property type="match status" value="1"/>
</dbReference>
<feature type="signal peptide" evidence="12">
    <location>
        <begin position="1"/>
        <end position="21"/>
    </location>
</feature>
<keyword evidence="9" id="KW-0472">Membrane</keyword>
<evidence type="ECO:0000256" key="11">
    <source>
        <dbReference type="RuleBase" id="RU000461"/>
    </source>
</evidence>
<evidence type="ECO:0008006" key="15">
    <source>
        <dbReference type="Google" id="ProtNLM"/>
    </source>
</evidence>
<comment type="subcellular location">
    <subcellularLocation>
        <location evidence="2">Membrane</location>
    </subcellularLocation>
</comment>
<keyword evidence="7 10" id="KW-0408">Iron</keyword>
<name>A0ABD3J7B2_EUCGL</name>
<comment type="cofactor">
    <cofactor evidence="1 10">
        <name>heme</name>
        <dbReference type="ChEBI" id="CHEBI:30413"/>
    </cofactor>
</comment>
<evidence type="ECO:0000313" key="14">
    <source>
        <dbReference type="Proteomes" id="UP001634007"/>
    </source>
</evidence>
<evidence type="ECO:0000256" key="6">
    <source>
        <dbReference type="ARBA" id="ARBA00023002"/>
    </source>
</evidence>
<dbReference type="AlphaFoldDB" id="A0ABD3J7B2"/>
<dbReference type="GO" id="GO:0046872">
    <property type="term" value="F:metal ion binding"/>
    <property type="evidence" value="ECO:0007669"/>
    <property type="project" value="UniProtKB-KW"/>
</dbReference>
<proteinExistence type="inferred from homology"/>
<keyword evidence="4 10" id="KW-0349">Heme</keyword>
<dbReference type="SUPFAM" id="SSF48264">
    <property type="entry name" value="Cytochrome P450"/>
    <property type="match status" value="1"/>
</dbReference>
<evidence type="ECO:0000256" key="1">
    <source>
        <dbReference type="ARBA" id="ARBA00001971"/>
    </source>
</evidence>
<dbReference type="CDD" id="cd11072">
    <property type="entry name" value="CYP71-like"/>
    <property type="match status" value="1"/>
</dbReference>
<dbReference type="InterPro" id="IPR036396">
    <property type="entry name" value="Cyt_P450_sf"/>
</dbReference>